<dbReference type="RefSeq" id="WP_045829549.1">
    <property type="nucleotide sequence ID" value="NZ_JZRB01000021.1"/>
</dbReference>
<keyword evidence="2" id="KW-1185">Reference proteome</keyword>
<name>A0A0F3KUL4_9GAMM</name>
<protein>
    <submittedName>
        <fullName evidence="1">Uncharacterized protein</fullName>
    </submittedName>
</protein>
<reference evidence="1 2" key="1">
    <citation type="submission" date="2015-03" db="EMBL/GenBank/DDBJ databases">
        <title>Draft genome sequence of Luteibacter yeojuensis strain SU11.</title>
        <authorList>
            <person name="Sulaiman J."/>
            <person name="Priya K."/>
            <person name="Chan K.-G."/>
        </authorList>
    </citation>
    <scope>NUCLEOTIDE SEQUENCE [LARGE SCALE GENOMIC DNA]</scope>
    <source>
        <strain evidence="1 2">SU11</strain>
    </source>
</reference>
<accession>A0A0F3KUL4</accession>
<dbReference type="AlphaFoldDB" id="A0A0F3KUL4"/>
<evidence type="ECO:0000313" key="2">
    <source>
        <dbReference type="Proteomes" id="UP000033651"/>
    </source>
</evidence>
<gene>
    <name evidence="1" type="ORF">VI08_10600</name>
</gene>
<proteinExistence type="predicted"/>
<dbReference type="PATRIC" id="fig|345309.4.peg.1458"/>
<evidence type="ECO:0000313" key="1">
    <source>
        <dbReference type="EMBL" id="KJV33804.1"/>
    </source>
</evidence>
<dbReference type="Proteomes" id="UP000033651">
    <property type="component" value="Unassembled WGS sequence"/>
</dbReference>
<sequence>MEDLSVIRGLETTDNYLPSHGLGGLFYSYDDARDSGVLIIAVLNQEARPGVMDRIICDLHEVNGIGYTIAFDADLGAKSLYYALGITFGEVDTHYEKMKAKELGRFFFERSRKDRDIRAYNRDKIRGIYPMNVLNAQQKQVLRSITGLNEERFVRLDDEKHLLVLDKPEVSALGRSVSDLIC</sequence>
<dbReference type="EMBL" id="JZRB01000021">
    <property type="protein sequence ID" value="KJV33804.1"/>
    <property type="molecule type" value="Genomic_DNA"/>
</dbReference>
<comment type="caution">
    <text evidence="1">The sequence shown here is derived from an EMBL/GenBank/DDBJ whole genome shotgun (WGS) entry which is preliminary data.</text>
</comment>
<organism evidence="1 2">
    <name type="scientific">Luteibacter yeojuensis</name>
    <dbReference type="NCBI Taxonomy" id="345309"/>
    <lineage>
        <taxon>Bacteria</taxon>
        <taxon>Pseudomonadati</taxon>
        <taxon>Pseudomonadota</taxon>
        <taxon>Gammaproteobacteria</taxon>
        <taxon>Lysobacterales</taxon>
        <taxon>Rhodanobacteraceae</taxon>
        <taxon>Luteibacter</taxon>
    </lineage>
</organism>